<sequence length="92" mass="9949">MAAFAATLSLASISGATAKEYTVDYNELALRDIVGTRSVYRDILADAKRVCGAEGYALRNGMSTAECVDHVVEQSVREIGDRALTNIHNQRS</sequence>
<organism evidence="1 2">
    <name type="scientific">Aquisalinus flavus</name>
    <dbReference type="NCBI Taxonomy" id="1526572"/>
    <lineage>
        <taxon>Bacteria</taxon>
        <taxon>Pseudomonadati</taxon>
        <taxon>Pseudomonadota</taxon>
        <taxon>Alphaproteobacteria</taxon>
        <taxon>Parvularculales</taxon>
        <taxon>Parvularculaceae</taxon>
        <taxon>Aquisalinus</taxon>
    </lineage>
</organism>
<dbReference type="NCBIfam" id="TIGR04433">
    <property type="entry name" value="UrcA_uranyl"/>
    <property type="match status" value="1"/>
</dbReference>
<reference evidence="1" key="1">
    <citation type="journal article" date="2014" name="Int. J. Syst. Evol. Microbiol.">
        <title>Complete genome sequence of Corynebacterium casei LMG S-19264T (=DSM 44701T), isolated from a smear-ripened cheese.</title>
        <authorList>
            <consortium name="US DOE Joint Genome Institute (JGI-PGF)"/>
            <person name="Walter F."/>
            <person name="Albersmeier A."/>
            <person name="Kalinowski J."/>
            <person name="Ruckert C."/>
        </authorList>
    </citation>
    <scope>NUCLEOTIDE SEQUENCE</scope>
    <source>
        <strain evidence="1">CGMCC 1.12921</strain>
    </source>
</reference>
<name>A0A8J2V325_9PROT</name>
<dbReference type="AlphaFoldDB" id="A0A8J2V325"/>
<keyword evidence="2" id="KW-1185">Reference proteome</keyword>
<proteinExistence type="predicted"/>
<reference evidence="1" key="2">
    <citation type="submission" date="2020-09" db="EMBL/GenBank/DDBJ databases">
        <authorList>
            <person name="Sun Q."/>
            <person name="Zhou Y."/>
        </authorList>
    </citation>
    <scope>NUCLEOTIDE SEQUENCE</scope>
    <source>
        <strain evidence="1">CGMCC 1.12921</strain>
    </source>
</reference>
<dbReference type="Proteomes" id="UP000613582">
    <property type="component" value="Unassembled WGS sequence"/>
</dbReference>
<evidence type="ECO:0000313" key="2">
    <source>
        <dbReference type="Proteomes" id="UP000613582"/>
    </source>
</evidence>
<dbReference type="EMBL" id="BMGH01000001">
    <property type="protein sequence ID" value="GGD10227.1"/>
    <property type="molecule type" value="Genomic_DNA"/>
</dbReference>
<protein>
    <recommendedName>
        <fullName evidence="3">UrcA family protein</fullName>
    </recommendedName>
</protein>
<dbReference type="InterPro" id="IPR030972">
    <property type="entry name" value="UrcA_uranyl"/>
</dbReference>
<evidence type="ECO:0008006" key="3">
    <source>
        <dbReference type="Google" id="ProtNLM"/>
    </source>
</evidence>
<gene>
    <name evidence="1" type="ORF">GCM10011342_18920</name>
</gene>
<comment type="caution">
    <text evidence="1">The sequence shown here is derived from an EMBL/GenBank/DDBJ whole genome shotgun (WGS) entry which is preliminary data.</text>
</comment>
<accession>A0A8J2V325</accession>
<evidence type="ECO:0000313" key="1">
    <source>
        <dbReference type="EMBL" id="GGD10227.1"/>
    </source>
</evidence>